<dbReference type="Proteomes" id="UP000027982">
    <property type="component" value="Chromosome"/>
</dbReference>
<dbReference type="HOGENOM" id="CLU_3168345_0_0_0"/>
<sequence length="47" mass="4962">MTPAQNAEMKAAFEPKNAVDPSKLTQVQKEKMAQYAGGGVSAPSKPK</sequence>
<evidence type="ECO:0000313" key="3">
    <source>
        <dbReference type="Proteomes" id="UP000027982"/>
    </source>
</evidence>
<keyword evidence="3" id="KW-1185">Reference proteome</keyword>
<evidence type="ECO:0000313" key="2">
    <source>
        <dbReference type="EMBL" id="AIE87177.1"/>
    </source>
</evidence>
<feature type="region of interest" description="Disordered" evidence="1">
    <location>
        <begin position="28"/>
        <end position="47"/>
    </location>
</feature>
<name>A0A068NUY9_FIMGI</name>
<reference evidence="2 3" key="1">
    <citation type="journal article" date="2014" name="PLoS ONE">
        <title>The first complete genome sequence of the class fimbriimonadia in the phylum armatimonadetes.</title>
        <authorList>
            <person name="Hu Z.Y."/>
            <person name="Wang Y.Z."/>
            <person name="Im W.T."/>
            <person name="Wang S.Y."/>
            <person name="Zhao G.P."/>
            <person name="Zheng H.J."/>
            <person name="Quan Z.X."/>
        </authorList>
    </citation>
    <scope>NUCLEOTIDE SEQUENCE [LARGE SCALE GENOMIC DNA]</scope>
    <source>
        <strain evidence="2">Gsoil 348</strain>
    </source>
</reference>
<dbReference type="KEGG" id="fgi:OP10G_3809"/>
<dbReference type="EMBL" id="CP007139">
    <property type="protein sequence ID" value="AIE87177.1"/>
    <property type="molecule type" value="Genomic_DNA"/>
</dbReference>
<proteinExistence type="predicted"/>
<dbReference type="STRING" id="661478.OP10G_3809"/>
<dbReference type="AlphaFoldDB" id="A0A068NUY9"/>
<accession>A0A068NUY9</accession>
<evidence type="ECO:0000256" key="1">
    <source>
        <dbReference type="SAM" id="MobiDB-lite"/>
    </source>
</evidence>
<protein>
    <submittedName>
        <fullName evidence="2">Uncharacterized protein</fullName>
    </submittedName>
</protein>
<organism evidence="2 3">
    <name type="scientific">Fimbriimonas ginsengisoli Gsoil 348</name>
    <dbReference type="NCBI Taxonomy" id="661478"/>
    <lineage>
        <taxon>Bacteria</taxon>
        <taxon>Bacillati</taxon>
        <taxon>Armatimonadota</taxon>
        <taxon>Fimbriimonadia</taxon>
        <taxon>Fimbriimonadales</taxon>
        <taxon>Fimbriimonadaceae</taxon>
        <taxon>Fimbriimonas</taxon>
    </lineage>
</organism>
<gene>
    <name evidence="2" type="ORF">OP10G_3809</name>
</gene>
<feature type="region of interest" description="Disordered" evidence="1">
    <location>
        <begin position="1"/>
        <end position="22"/>
    </location>
</feature>